<dbReference type="Proteomes" id="UP000813824">
    <property type="component" value="Unassembled WGS sequence"/>
</dbReference>
<evidence type="ECO:0000313" key="1">
    <source>
        <dbReference type="EMBL" id="KAH8101616.1"/>
    </source>
</evidence>
<evidence type="ECO:0000313" key="2">
    <source>
        <dbReference type="Proteomes" id="UP000813824"/>
    </source>
</evidence>
<accession>A0A8K0UPM9</accession>
<reference evidence="1" key="1">
    <citation type="journal article" date="2021" name="New Phytol.">
        <title>Evolutionary innovations through gain and loss of genes in the ectomycorrhizal Boletales.</title>
        <authorList>
            <person name="Wu G."/>
            <person name="Miyauchi S."/>
            <person name="Morin E."/>
            <person name="Kuo A."/>
            <person name="Drula E."/>
            <person name="Varga T."/>
            <person name="Kohler A."/>
            <person name="Feng B."/>
            <person name="Cao Y."/>
            <person name="Lipzen A."/>
            <person name="Daum C."/>
            <person name="Hundley H."/>
            <person name="Pangilinan J."/>
            <person name="Johnson J."/>
            <person name="Barry K."/>
            <person name="LaButti K."/>
            <person name="Ng V."/>
            <person name="Ahrendt S."/>
            <person name="Min B."/>
            <person name="Choi I.G."/>
            <person name="Park H."/>
            <person name="Plett J.M."/>
            <person name="Magnuson J."/>
            <person name="Spatafora J.W."/>
            <person name="Nagy L.G."/>
            <person name="Henrissat B."/>
            <person name="Grigoriev I.V."/>
            <person name="Yang Z.L."/>
            <person name="Xu J."/>
            <person name="Martin F.M."/>
        </authorList>
    </citation>
    <scope>NUCLEOTIDE SEQUENCE</scope>
    <source>
        <strain evidence="1">KKN 215</strain>
    </source>
</reference>
<dbReference type="AlphaFoldDB" id="A0A8K0UPM9"/>
<dbReference type="EMBL" id="JAEVFJ010000012">
    <property type="protein sequence ID" value="KAH8101616.1"/>
    <property type="molecule type" value="Genomic_DNA"/>
</dbReference>
<protein>
    <submittedName>
        <fullName evidence="1">Uncharacterized protein</fullName>
    </submittedName>
</protein>
<sequence>MSPEDALKLLEQYCSIETNRKAKLARLQREFYSKPECVKRLLYVIHQQEGLAETAAEHLRDHINGAHWGQGWEDRYN</sequence>
<comment type="caution">
    <text evidence="1">The sequence shown here is derived from an EMBL/GenBank/DDBJ whole genome shotgun (WGS) entry which is preliminary data.</text>
</comment>
<proteinExistence type="predicted"/>
<gene>
    <name evidence="1" type="ORF">BXZ70DRAFT_1007442</name>
</gene>
<name>A0A8K0UPM9_9AGAR</name>
<organism evidence="1 2">
    <name type="scientific">Cristinia sonorae</name>
    <dbReference type="NCBI Taxonomy" id="1940300"/>
    <lineage>
        <taxon>Eukaryota</taxon>
        <taxon>Fungi</taxon>
        <taxon>Dikarya</taxon>
        <taxon>Basidiomycota</taxon>
        <taxon>Agaricomycotina</taxon>
        <taxon>Agaricomycetes</taxon>
        <taxon>Agaricomycetidae</taxon>
        <taxon>Agaricales</taxon>
        <taxon>Pleurotineae</taxon>
        <taxon>Stephanosporaceae</taxon>
        <taxon>Cristinia</taxon>
    </lineage>
</organism>
<keyword evidence="2" id="KW-1185">Reference proteome</keyword>